<feature type="non-terminal residue" evidence="2">
    <location>
        <position position="1"/>
    </location>
</feature>
<dbReference type="EMBL" id="CAUWAG010000003">
    <property type="protein sequence ID" value="CAJ2500884.1"/>
    <property type="molecule type" value="Genomic_DNA"/>
</dbReference>
<reference evidence="2" key="1">
    <citation type="submission" date="2023-10" db="EMBL/GenBank/DDBJ databases">
        <authorList>
            <person name="Hackl T."/>
        </authorList>
    </citation>
    <scope>NUCLEOTIDE SEQUENCE</scope>
</reference>
<evidence type="ECO:0000313" key="2">
    <source>
        <dbReference type="EMBL" id="CAJ2500884.1"/>
    </source>
</evidence>
<dbReference type="GO" id="GO:0015969">
    <property type="term" value="P:guanosine tetraphosphate metabolic process"/>
    <property type="evidence" value="ECO:0007669"/>
    <property type="project" value="InterPro"/>
</dbReference>
<feature type="domain" description="RelA/SpoT" evidence="1">
    <location>
        <begin position="18"/>
        <end position="155"/>
    </location>
</feature>
<dbReference type="CDD" id="cd05399">
    <property type="entry name" value="NT_Rel-Spo_like"/>
    <property type="match status" value="1"/>
</dbReference>
<sequence length="571" mass="66867">EICIAGLKGINVAANVTGRVKTDDSLTKKLRRRSSLKPYCDHESIMDNKLDFVGLRIALYFPDQEDRVIQMLKKKFLFESMRPFDRDWKPHEPGIYQNTFGQYVADHVWVSLYESDRGPAGKYADYRFEIQLRSVLMDAWAGISHDLQYEAHSGYLTVTELKFLHALKGHVEVGEMMLEQLHRVHLKRIETENETICTLRELREVLINSVPEYQLANCQIGDLDALLIVLKATHADTPRTFRRLLQRFDVKTQLCEDLEQWRHSFQPIPTTVAFYLLQRALPTVSTQPEEFCDVARRVREHHPRLWYDSRYWQPLLWLSRELLRLSELGNPYLENSHIRVYAHIWCAEFYLKTNTPTTPDDTCVVDCLSRTGECSAPGLQFFTELCILGLAPTATEYRYEQEHDEPDYEDDRFKLIAVLMIRMYTLDPQAWLQAVYDYKTSLWSWAAMVTDAFFRSADIALWLMSLREQDLLEQLLRHWPFQGRRSGDEAHGCWARICSLAKSHQDKGMFRLLQGDEKERRTPVRSRVSDFKKGYHMLDLKSIKAPELGARRVRSMIHPQRRNTARNTVEG</sequence>
<dbReference type="InterPro" id="IPR007685">
    <property type="entry name" value="RelA_SpoT"/>
</dbReference>
<dbReference type="InterPro" id="IPR043519">
    <property type="entry name" value="NT_sf"/>
</dbReference>
<organism evidence="2 3">
    <name type="scientific">Anthostomella pinea</name>
    <dbReference type="NCBI Taxonomy" id="933095"/>
    <lineage>
        <taxon>Eukaryota</taxon>
        <taxon>Fungi</taxon>
        <taxon>Dikarya</taxon>
        <taxon>Ascomycota</taxon>
        <taxon>Pezizomycotina</taxon>
        <taxon>Sordariomycetes</taxon>
        <taxon>Xylariomycetidae</taxon>
        <taxon>Xylariales</taxon>
        <taxon>Xylariaceae</taxon>
        <taxon>Anthostomella</taxon>
    </lineage>
</organism>
<name>A0AAI8V9L2_9PEZI</name>
<dbReference type="PANTHER" id="PTHR41773">
    <property type="entry name" value="GTP PYROPHOSPHATASE-RELATED"/>
    <property type="match status" value="1"/>
</dbReference>
<evidence type="ECO:0000259" key="1">
    <source>
        <dbReference type="SMART" id="SM00954"/>
    </source>
</evidence>
<dbReference type="AlphaFoldDB" id="A0AAI8V9L2"/>
<keyword evidence="3" id="KW-1185">Reference proteome</keyword>
<accession>A0AAI8V9L2</accession>
<dbReference type="SUPFAM" id="SSF81301">
    <property type="entry name" value="Nucleotidyltransferase"/>
    <property type="match status" value="1"/>
</dbReference>
<comment type="caution">
    <text evidence="2">The sequence shown here is derived from an EMBL/GenBank/DDBJ whole genome shotgun (WGS) entry which is preliminary data.</text>
</comment>
<dbReference type="Gene3D" id="3.30.460.10">
    <property type="entry name" value="Beta Polymerase, domain 2"/>
    <property type="match status" value="1"/>
</dbReference>
<dbReference type="Proteomes" id="UP001295740">
    <property type="component" value="Unassembled WGS sequence"/>
</dbReference>
<gene>
    <name evidence="2" type="ORF">KHLLAP_LOCUS1352</name>
</gene>
<protein>
    <submittedName>
        <fullName evidence="2">Uu.00g037370.m01.CDS01</fullName>
    </submittedName>
</protein>
<dbReference type="PANTHER" id="PTHR41773:SF1">
    <property type="entry name" value="RELA_SPOT DOMAIN-CONTAINING PROTEIN"/>
    <property type="match status" value="1"/>
</dbReference>
<proteinExistence type="predicted"/>
<evidence type="ECO:0000313" key="3">
    <source>
        <dbReference type="Proteomes" id="UP001295740"/>
    </source>
</evidence>
<dbReference type="SMART" id="SM00954">
    <property type="entry name" value="RelA_SpoT"/>
    <property type="match status" value="1"/>
</dbReference>
<dbReference type="Pfam" id="PF04607">
    <property type="entry name" value="RelA_SpoT"/>
    <property type="match status" value="1"/>
</dbReference>